<dbReference type="InterPro" id="IPR006693">
    <property type="entry name" value="AB_hydrolase_lipase"/>
</dbReference>
<dbReference type="Pfam" id="PF04083">
    <property type="entry name" value="Abhydro_lipase"/>
    <property type="match status" value="1"/>
</dbReference>
<evidence type="ECO:0000313" key="6">
    <source>
        <dbReference type="EMBL" id="CAI8594000.1"/>
    </source>
</evidence>
<gene>
    <name evidence="6" type="ORF">VFH_I119000</name>
</gene>
<dbReference type="EMBL" id="OX451735">
    <property type="protein sequence ID" value="CAI8594000.1"/>
    <property type="molecule type" value="Genomic_DNA"/>
</dbReference>
<dbReference type="FunFam" id="3.40.50.1820:FF:000126">
    <property type="entry name" value="Lipase"/>
    <property type="match status" value="1"/>
</dbReference>
<feature type="domain" description="Partial AB-hydrolase lipase" evidence="5">
    <location>
        <begin position="55"/>
        <end position="116"/>
    </location>
</feature>
<reference evidence="6 7" key="1">
    <citation type="submission" date="2023-01" db="EMBL/GenBank/DDBJ databases">
        <authorList>
            <person name="Kreplak J."/>
        </authorList>
    </citation>
    <scope>NUCLEOTIDE SEQUENCE [LARGE SCALE GENOMIC DNA]</scope>
</reference>
<dbReference type="AlphaFoldDB" id="A0AAV0ZC77"/>
<feature type="signal peptide" evidence="4">
    <location>
        <begin position="1"/>
        <end position="28"/>
    </location>
</feature>
<feature type="active site" description="Nucleophile" evidence="3">
    <location>
        <position position="191"/>
    </location>
</feature>
<dbReference type="Gene3D" id="3.40.50.1820">
    <property type="entry name" value="alpha/beta hydrolase"/>
    <property type="match status" value="1"/>
</dbReference>
<dbReference type="SUPFAM" id="SSF53474">
    <property type="entry name" value="alpha/beta-Hydrolases"/>
    <property type="match status" value="1"/>
</dbReference>
<keyword evidence="2" id="KW-0378">Hydrolase</keyword>
<feature type="chain" id="PRO_5043740464" description="Lipase" evidence="4">
    <location>
        <begin position="29"/>
        <end position="420"/>
    </location>
</feature>
<name>A0AAV0ZC77_VICFA</name>
<feature type="active site" description="Charge relay system" evidence="3">
    <location>
        <position position="361"/>
    </location>
</feature>
<dbReference type="GO" id="GO:0016042">
    <property type="term" value="P:lipid catabolic process"/>
    <property type="evidence" value="ECO:0007669"/>
    <property type="project" value="UniProtKB-KW"/>
</dbReference>
<keyword evidence="7" id="KW-1185">Reference proteome</keyword>
<comment type="similarity">
    <text evidence="1 2">Belongs to the AB hydrolase superfamily. Lipase family.</text>
</comment>
<dbReference type="Proteomes" id="UP001157006">
    <property type="component" value="Chromosome 1S"/>
</dbReference>
<evidence type="ECO:0000256" key="2">
    <source>
        <dbReference type="PIRNR" id="PIRNR000862"/>
    </source>
</evidence>
<dbReference type="InterPro" id="IPR029058">
    <property type="entry name" value="AB_hydrolase_fold"/>
</dbReference>
<keyword evidence="2" id="KW-0443">Lipid metabolism</keyword>
<dbReference type="GO" id="GO:0016788">
    <property type="term" value="F:hydrolase activity, acting on ester bonds"/>
    <property type="evidence" value="ECO:0007669"/>
    <property type="project" value="InterPro"/>
</dbReference>
<dbReference type="InterPro" id="IPR025483">
    <property type="entry name" value="Lipase_euk"/>
</dbReference>
<evidence type="ECO:0000256" key="3">
    <source>
        <dbReference type="PIRSR" id="PIRSR000862-1"/>
    </source>
</evidence>
<feature type="active site" description="Charge relay system" evidence="3">
    <location>
        <position position="395"/>
    </location>
</feature>
<keyword evidence="2" id="KW-0442">Lipid degradation</keyword>
<evidence type="ECO:0000256" key="4">
    <source>
        <dbReference type="SAM" id="SignalP"/>
    </source>
</evidence>
<organism evidence="6 7">
    <name type="scientific">Vicia faba</name>
    <name type="common">Broad bean</name>
    <name type="synonym">Faba vulgaris</name>
    <dbReference type="NCBI Taxonomy" id="3906"/>
    <lineage>
        <taxon>Eukaryota</taxon>
        <taxon>Viridiplantae</taxon>
        <taxon>Streptophyta</taxon>
        <taxon>Embryophyta</taxon>
        <taxon>Tracheophyta</taxon>
        <taxon>Spermatophyta</taxon>
        <taxon>Magnoliopsida</taxon>
        <taxon>eudicotyledons</taxon>
        <taxon>Gunneridae</taxon>
        <taxon>Pentapetalae</taxon>
        <taxon>rosids</taxon>
        <taxon>fabids</taxon>
        <taxon>Fabales</taxon>
        <taxon>Fabaceae</taxon>
        <taxon>Papilionoideae</taxon>
        <taxon>50 kb inversion clade</taxon>
        <taxon>NPAAA clade</taxon>
        <taxon>Hologalegina</taxon>
        <taxon>IRL clade</taxon>
        <taxon>Fabeae</taxon>
        <taxon>Vicia</taxon>
    </lineage>
</organism>
<evidence type="ECO:0000256" key="1">
    <source>
        <dbReference type="ARBA" id="ARBA00010701"/>
    </source>
</evidence>
<dbReference type="PANTHER" id="PTHR11005">
    <property type="entry name" value="LYSOSOMAL ACID LIPASE-RELATED"/>
    <property type="match status" value="1"/>
</dbReference>
<dbReference type="PIRSF" id="PIRSF000862">
    <property type="entry name" value="Steryl_ester_lip"/>
    <property type="match status" value="1"/>
</dbReference>
<evidence type="ECO:0000259" key="5">
    <source>
        <dbReference type="Pfam" id="PF04083"/>
    </source>
</evidence>
<sequence length="420" mass="47729">MVFPNLMNSRVLILCVLVLATRNYQACAFRNYKTWTPSNPNNPKHDETSFRGLCADSITTQGYKCQEFEVITKDGYILSIQRIPEGRSELSSNVTKKETVVIQHGIMMDGSSWFMNSPSQNLPMILADDGFDVWITNTRGSKYSRNHTSLDPSNEKYWDWSWDELVSDEMPAIIDFVFNQTGQKINYLGHSLGTLVALVSLSEGNWINQVKSVALLSPIAYLKNMKTKLGVMSANYVYGKKFTPRDITEFDPKGQRVLDFVDGICNHYGLNCNNLFSALTGENCCLDEAAFVRFMKVEPQPTSNKNVIHIAHIFLSDSLAKFDYGRPHLNRFHYGQPKPPIYDLSNIPNDIPIFMSYGGHDALSDPVDVNKLLSIHFQNHDKGKLSVQFIEEYAHADYMMAVNANELVYKNVSSFFKQKF</sequence>
<protein>
    <recommendedName>
        <fullName evidence="2">Lipase</fullName>
    </recommendedName>
</protein>
<keyword evidence="4" id="KW-0732">Signal</keyword>
<proteinExistence type="inferred from homology"/>
<accession>A0AAV0ZC77</accession>
<evidence type="ECO:0000313" key="7">
    <source>
        <dbReference type="Proteomes" id="UP001157006"/>
    </source>
</evidence>